<comment type="caution">
    <text evidence="1">The sequence shown here is derived from an EMBL/GenBank/DDBJ whole genome shotgun (WGS) entry which is preliminary data.</text>
</comment>
<dbReference type="OrthoDB" id="4826275at2"/>
<evidence type="ECO:0000313" key="1">
    <source>
        <dbReference type="EMBL" id="TKR22064.1"/>
    </source>
</evidence>
<evidence type="ECO:0000313" key="2">
    <source>
        <dbReference type="Proteomes" id="UP000308121"/>
    </source>
</evidence>
<accession>A0A7Z8JWM2</accession>
<proteinExistence type="predicted"/>
<organism evidence="1 2">
    <name type="scientific">Cellulomonas hominis</name>
    <dbReference type="NCBI Taxonomy" id="156981"/>
    <lineage>
        <taxon>Bacteria</taxon>
        <taxon>Bacillati</taxon>
        <taxon>Actinomycetota</taxon>
        <taxon>Actinomycetes</taxon>
        <taxon>Micrococcales</taxon>
        <taxon>Cellulomonadaceae</taxon>
        <taxon>Cellulomonas</taxon>
    </lineage>
</organism>
<reference evidence="1 2" key="1">
    <citation type="submission" date="2019-05" db="EMBL/GenBank/DDBJ databases">
        <title>Genome sequence of Cellulomonas hominis strain CS1.</title>
        <authorList>
            <person name="Belmont J."/>
            <person name="Maclea K.S."/>
        </authorList>
    </citation>
    <scope>NUCLEOTIDE SEQUENCE [LARGE SCALE GENOMIC DNA]</scope>
    <source>
        <strain evidence="1 2">CS1</strain>
    </source>
</reference>
<dbReference type="EMBL" id="SZYE01000261">
    <property type="protein sequence ID" value="TKR22064.1"/>
    <property type="molecule type" value="Genomic_DNA"/>
</dbReference>
<name>A0A7Z8JWM2_9CELL</name>
<dbReference type="PROSITE" id="PS51257">
    <property type="entry name" value="PROKAR_LIPOPROTEIN"/>
    <property type="match status" value="1"/>
</dbReference>
<dbReference type="RefSeq" id="WP_154731075.1">
    <property type="nucleotide sequence ID" value="NZ_SZYE01000261.1"/>
</dbReference>
<dbReference type="AlphaFoldDB" id="A0A7Z8JWM2"/>
<sequence>MAHEHVRARRAAGVTLAWLGCAGLAVSMARAMTWEGGDDAPAGACVVSRISVDYAVDYVPGLGGYGVTATSLSDVPEDCAGREVAVTLHGTDDAALAESRAPVTAPTTTVRVTGDPVPVEQLGGVSLALVTDGDAAPAGDPLAAG</sequence>
<dbReference type="Proteomes" id="UP000308121">
    <property type="component" value="Unassembled WGS sequence"/>
</dbReference>
<gene>
    <name evidence="1" type="ORF">FA014_18470</name>
</gene>
<protein>
    <submittedName>
        <fullName evidence="1">Uncharacterized protein</fullName>
    </submittedName>
</protein>